<evidence type="ECO:0000313" key="2">
    <source>
        <dbReference type="EMBL" id="CAA9242060.1"/>
    </source>
</evidence>
<feature type="non-terminal residue" evidence="2">
    <location>
        <position position="1"/>
    </location>
</feature>
<feature type="non-terminal residue" evidence="2">
    <location>
        <position position="60"/>
    </location>
</feature>
<feature type="region of interest" description="Disordered" evidence="1">
    <location>
        <begin position="1"/>
        <end position="39"/>
    </location>
</feature>
<protein>
    <submittedName>
        <fullName evidence="2">Uncharacterized protein</fullName>
    </submittedName>
</protein>
<accession>A0A6J4I423</accession>
<organism evidence="2">
    <name type="scientific">uncultured Acidimicrobiales bacterium</name>
    <dbReference type="NCBI Taxonomy" id="310071"/>
    <lineage>
        <taxon>Bacteria</taxon>
        <taxon>Bacillati</taxon>
        <taxon>Actinomycetota</taxon>
        <taxon>Acidimicrobiia</taxon>
        <taxon>Acidimicrobiales</taxon>
        <taxon>environmental samples</taxon>
    </lineage>
</organism>
<sequence>WPLQCTASGAARRSTSVGGSAVERTDRSGSAQPAAGGSARWWSCRVRWPHGAATTASSRA</sequence>
<name>A0A6J4I423_9ACTN</name>
<dbReference type="EMBL" id="CADCTF010000094">
    <property type="protein sequence ID" value="CAA9242060.1"/>
    <property type="molecule type" value="Genomic_DNA"/>
</dbReference>
<evidence type="ECO:0000256" key="1">
    <source>
        <dbReference type="SAM" id="MobiDB-lite"/>
    </source>
</evidence>
<gene>
    <name evidence="2" type="ORF">AVDCRST_MAG50-1829</name>
</gene>
<feature type="compositionally biased region" description="Low complexity" evidence="1">
    <location>
        <begin position="28"/>
        <end position="39"/>
    </location>
</feature>
<dbReference type="AlphaFoldDB" id="A0A6J4I423"/>
<proteinExistence type="predicted"/>
<reference evidence="2" key="1">
    <citation type="submission" date="2020-02" db="EMBL/GenBank/DDBJ databases">
        <authorList>
            <person name="Meier V. D."/>
        </authorList>
    </citation>
    <scope>NUCLEOTIDE SEQUENCE</scope>
    <source>
        <strain evidence="2">AVDCRST_MAG50</strain>
    </source>
</reference>